<feature type="compositionally biased region" description="Low complexity" evidence="1">
    <location>
        <begin position="1802"/>
        <end position="1811"/>
    </location>
</feature>
<feature type="region of interest" description="Disordered" evidence="1">
    <location>
        <begin position="733"/>
        <end position="842"/>
    </location>
</feature>
<feature type="region of interest" description="Disordered" evidence="1">
    <location>
        <begin position="1437"/>
        <end position="1491"/>
    </location>
</feature>
<feature type="compositionally biased region" description="Low complexity" evidence="1">
    <location>
        <begin position="1942"/>
        <end position="1953"/>
    </location>
</feature>
<dbReference type="STRING" id="578462.A0A0L0SB92"/>
<feature type="compositionally biased region" description="Low complexity" evidence="1">
    <location>
        <begin position="1079"/>
        <end position="1105"/>
    </location>
</feature>
<feature type="compositionally biased region" description="Low complexity" evidence="1">
    <location>
        <begin position="651"/>
        <end position="665"/>
    </location>
</feature>
<feature type="region of interest" description="Disordered" evidence="1">
    <location>
        <begin position="1224"/>
        <end position="1257"/>
    </location>
</feature>
<feature type="compositionally biased region" description="Low complexity" evidence="1">
    <location>
        <begin position="1632"/>
        <end position="1642"/>
    </location>
</feature>
<feature type="compositionally biased region" description="Acidic residues" evidence="1">
    <location>
        <begin position="1581"/>
        <end position="1593"/>
    </location>
</feature>
<dbReference type="VEuPathDB" id="FungiDB:AMAG_05134"/>
<feature type="compositionally biased region" description="Polar residues" evidence="1">
    <location>
        <begin position="2114"/>
        <end position="2123"/>
    </location>
</feature>
<feature type="compositionally biased region" description="Acidic residues" evidence="1">
    <location>
        <begin position="2248"/>
        <end position="2265"/>
    </location>
</feature>
<dbReference type="EMBL" id="GG745335">
    <property type="protein sequence ID" value="KNE59660.1"/>
    <property type="molecule type" value="Genomic_DNA"/>
</dbReference>
<accession>A0A0L0SB92</accession>
<feature type="compositionally biased region" description="Basic and acidic residues" evidence="1">
    <location>
        <begin position="1566"/>
        <end position="1580"/>
    </location>
</feature>
<feature type="compositionally biased region" description="Acidic residues" evidence="1">
    <location>
        <begin position="2204"/>
        <end position="2221"/>
    </location>
</feature>
<feature type="compositionally biased region" description="Basic and acidic residues" evidence="1">
    <location>
        <begin position="1521"/>
        <end position="1531"/>
    </location>
</feature>
<feature type="compositionally biased region" description="Acidic residues" evidence="1">
    <location>
        <begin position="1445"/>
        <end position="1455"/>
    </location>
</feature>
<reference evidence="3" key="2">
    <citation type="submission" date="2009-11" db="EMBL/GenBank/DDBJ databases">
        <title>The Genome Sequence of Allomyces macrogynus strain ATCC 38327.</title>
        <authorList>
            <consortium name="The Broad Institute Genome Sequencing Platform"/>
            <person name="Russ C."/>
            <person name="Cuomo C."/>
            <person name="Shea T."/>
            <person name="Young S.K."/>
            <person name="Zeng Q."/>
            <person name="Koehrsen M."/>
            <person name="Haas B."/>
            <person name="Borodovsky M."/>
            <person name="Guigo R."/>
            <person name="Alvarado L."/>
            <person name="Berlin A."/>
            <person name="Borenstein D."/>
            <person name="Chen Z."/>
            <person name="Engels R."/>
            <person name="Freedman E."/>
            <person name="Gellesch M."/>
            <person name="Goldberg J."/>
            <person name="Griggs A."/>
            <person name="Gujja S."/>
            <person name="Heiman D."/>
            <person name="Hepburn T."/>
            <person name="Howarth C."/>
            <person name="Jen D."/>
            <person name="Larson L."/>
            <person name="Lewis B."/>
            <person name="Mehta T."/>
            <person name="Park D."/>
            <person name="Pearson M."/>
            <person name="Roberts A."/>
            <person name="Saif S."/>
            <person name="Shenoy N."/>
            <person name="Sisk P."/>
            <person name="Stolte C."/>
            <person name="Sykes S."/>
            <person name="Walk T."/>
            <person name="White J."/>
            <person name="Yandava C."/>
            <person name="Burger G."/>
            <person name="Gray M.W."/>
            <person name="Holland P.W.H."/>
            <person name="King N."/>
            <person name="Lang F.B.F."/>
            <person name="Roger A.J."/>
            <person name="Ruiz-Trillo I."/>
            <person name="Lander E."/>
            <person name="Nusbaum C."/>
        </authorList>
    </citation>
    <scope>NUCLEOTIDE SEQUENCE [LARGE SCALE GENOMIC DNA]</scope>
    <source>
        <strain evidence="3">ATCC 38327</strain>
    </source>
</reference>
<feature type="compositionally biased region" description="Low complexity" evidence="1">
    <location>
        <begin position="2287"/>
        <end position="2302"/>
    </location>
</feature>
<feature type="compositionally biased region" description="Basic and acidic residues" evidence="1">
    <location>
        <begin position="2268"/>
        <end position="2285"/>
    </location>
</feature>
<feature type="compositionally biased region" description="Basic residues" evidence="1">
    <location>
        <begin position="1979"/>
        <end position="1998"/>
    </location>
</feature>
<feature type="compositionally biased region" description="Polar residues" evidence="1">
    <location>
        <begin position="2330"/>
        <end position="2341"/>
    </location>
</feature>
<feature type="compositionally biased region" description="Polar residues" evidence="1">
    <location>
        <begin position="1812"/>
        <end position="1828"/>
    </location>
</feature>
<feature type="region of interest" description="Disordered" evidence="1">
    <location>
        <begin position="616"/>
        <end position="665"/>
    </location>
</feature>
<protein>
    <submittedName>
        <fullName evidence="2">Uncharacterized protein</fullName>
    </submittedName>
</protein>
<feature type="compositionally biased region" description="Polar residues" evidence="1">
    <location>
        <begin position="1456"/>
        <end position="1465"/>
    </location>
</feature>
<proteinExistence type="predicted"/>
<feature type="compositionally biased region" description="Low complexity" evidence="1">
    <location>
        <begin position="2227"/>
        <end position="2247"/>
    </location>
</feature>
<feature type="compositionally biased region" description="Acidic residues" evidence="1">
    <location>
        <begin position="765"/>
        <end position="774"/>
    </location>
</feature>
<feature type="compositionally biased region" description="Acidic residues" evidence="1">
    <location>
        <begin position="1658"/>
        <end position="1667"/>
    </location>
</feature>
<feature type="region of interest" description="Disordered" evidence="1">
    <location>
        <begin position="1513"/>
        <end position="2304"/>
    </location>
</feature>
<feature type="compositionally biased region" description="Basic and acidic residues" evidence="1">
    <location>
        <begin position="748"/>
        <end position="761"/>
    </location>
</feature>
<reference evidence="2 3" key="1">
    <citation type="submission" date="2009-11" db="EMBL/GenBank/DDBJ databases">
        <title>Annotation of Allomyces macrogynus ATCC 38327.</title>
        <authorList>
            <consortium name="The Broad Institute Genome Sequencing Platform"/>
            <person name="Russ C."/>
            <person name="Cuomo C."/>
            <person name="Burger G."/>
            <person name="Gray M.W."/>
            <person name="Holland P.W.H."/>
            <person name="King N."/>
            <person name="Lang F.B.F."/>
            <person name="Roger A.J."/>
            <person name="Ruiz-Trillo I."/>
            <person name="Young S.K."/>
            <person name="Zeng Q."/>
            <person name="Gargeya S."/>
            <person name="Fitzgerald M."/>
            <person name="Haas B."/>
            <person name="Abouelleil A."/>
            <person name="Alvarado L."/>
            <person name="Arachchi H.M."/>
            <person name="Berlin A."/>
            <person name="Chapman S.B."/>
            <person name="Gearin G."/>
            <person name="Goldberg J."/>
            <person name="Griggs A."/>
            <person name="Gujja S."/>
            <person name="Hansen M."/>
            <person name="Heiman D."/>
            <person name="Howarth C."/>
            <person name="Larimer J."/>
            <person name="Lui A."/>
            <person name="MacDonald P.J.P."/>
            <person name="McCowen C."/>
            <person name="Montmayeur A."/>
            <person name="Murphy C."/>
            <person name="Neiman D."/>
            <person name="Pearson M."/>
            <person name="Priest M."/>
            <person name="Roberts A."/>
            <person name="Saif S."/>
            <person name="Shea T."/>
            <person name="Sisk P."/>
            <person name="Stolte C."/>
            <person name="Sykes S."/>
            <person name="Wortman J."/>
            <person name="Nusbaum C."/>
            <person name="Birren B."/>
        </authorList>
    </citation>
    <scope>NUCLEOTIDE SEQUENCE [LARGE SCALE GENOMIC DNA]</scope>
    <source>
        <strain evidence="2 3">ATCC 38327</strain>
    </source>
</reference>
<feature type="compositionally biased region" description="Acidic residues" evidence="1">
    <location>
        <begin position="2068"/>
        <end position="2089"/>
    </location>
</feature>
<feature type="compositionally biased region" description="Polar residues" evidence="1">
    <location>
        <begin position="1133"/>
        <end position="1142"/>
    </location>
</feature>
<evidence type="ECO:0000313" key="3">
    <source>
        <dbReference type="Proteomes" id="UP000054350"/>
    </source>
</evidence>
<feature type="region of interest" description="Disordered" evidence="1">
    <location>
        <begin position="1394"/>
        <end position="1421"/>
    </location>
</feature>
<feature type="compositionally biased region" description="Acidic residues" evidence="1">
    <location>
        <begin position="1677"/>
        <end position="1691"/>
    </location>
</feature>
<gene>
    <name evidence="2" type="ORF">AMAG_05134</name>
</gene>
<feature type="region of interest" description="Disordered" evidence="1">
    <location>
        <begin position="2317"/>
        <end position="2372"/>
    </location>
</feature>
<feature type="compositionally biased region" description="Acidic residues" evidence="1">
    <location>
        <begin position="2044"/>
        <end position="2058"/>
    </location>
</feature>
<feature type="compositionally biased region" description="Acidic residues" evidence="1">
    <location>
        <begin position="795"/>
        <end position="810"/>
    </location>
</feature>
<evidence type="ECO:0000313" key="2">
    <source>
        <dbReference type="EMBL" id="KNE59660.1"/>
    </source>
</evidence>
<evidence type="ECO:0000256" key="1">
    <source>
        <dbReference type="SAM" id="MobiDB-lite"/>
    </source>
</evidence>
<feature type="region of interest" description="Disordered" evidence="1">
    <location>
        <begin position="1063"/>
        <end position="1105"/>
    </location>
</feature>
<feature type="compositionally biased region" description="Polar residues" evidence="1">
    <location>
        <begin position="1240"/>
        <end position="1249"/>
    </location>
</feature>
<feature type="compositionally biased region" description="Acidic residues" evidence="1">
    <location>
        <begin position="1614"/>
        <end position="1631"/>
    </location>
</feature>
<sequence>MILARDPTVSRLRSKDDVHAFLATSQGASLPGRRVAVRALLLLSEFDDAHALLDQLRIDLPHDQVVRALTGKALEGQGRFDEALQAYAGLRNERQLVLECQRARILAADEQGRAIDETLLIAALDDPVALSDLITHSAPLLADLAPSDALVEAIAARIVRPPGVFRTAADAFQATKTIVHFVFALDRLSSTQLDTVLHAAVRGCRHSLALLCMLDSFCHQDPHVPALTKLYVADHHLTLGACHLDHWSGDHQLATALARFHDLRDRSNVSMAQPCSMHANAADALHDQFAAGAVAANSPDAVYNRYLRLVTFVLGLLKSENGADATDPNSNDTILLSALLRHLTIHLFGSLLLSPDLSFIVQSMPPTELHTAWPLEIPGVIKDMRGVMNVSSILGVRERDDQLILAQLTQDLDWVVAVFQHWFADPRILTWLAEAAAVSPKVARSLLPDAPDQSDPCVTDLFSYLLLVLLHRNADVTSHDDDDDPPRAHYTRRWACSSAQREFWTHLLVANTAAPEFGRRLREVRGLTTSTSVYHHLLARAVADIYGDLATRFDWTDVAVKLHAHYLRCSRVALDPHLTAATSEHAASPLFVAPDGFVAAALERFHEADAVIDDSAATPVPPANPVQAQSFSPRPASPVRARAVVSDHGYSRSSSPSPVSSPCAPVPDVDVTVLADARLQRRLQALAALQPRMSGSSGSDSDSAASDTEAHAIVLSGIPDVLRKFAPAPSVVEQPTTAVADDASAKPVDLDVKGGNEHSDPSDVSGDDAMDVDSDGYSGSRSDQRVAESASSDESGAESDVEWGDADSDASDPMSGIEMDGYDSDESSIVPGSDSEHWEPGPDQVVVAPTALEPQQQQHRPVPEHVADVPEHIISVPTARPAFSFTPYTIPTSPPKPATPAPLAATVFNLAGGAATLFPKATLTLQPPVTSPMLPTSTAPAPTTPLTGSFFGGAALAPSVLSPFSFSWSASGSPIGRPTVAQPPLYSPTRVAGPVDPEPFMSQPAFRSALFSFGSPSTIRSIAPVEAAKSPLLEPAVAVETPNRRVSAADALAGPFGQPLVAATSGYDSSVPPSPTEPTGPTTPTRVAIEPASRSPSPSPAPASAFAAAPQMGVFSFASIMSSRSPTDDDHPSQQLNTSTGSLHVPTTAPFERRIAPVAADYSKNATPAFSPRSSIVIPDDWANMIKPSSPPMPAPTPSKKASPMMLTEPVFPVPFSLARRHDADDAPLSPEHGSHETSLDLTESSTADTSHHDEPESYLAHDMPVFDAEDIVPHPAPVPHDVIQGSVPVSPEFAPVSLDTPPTLPADPMVREPVEPLLPADIVAAVRPGSPANDLDLAEPANKSMFIDSVQIESIGDLSGIEQDASLDYNQTLLDMDQVVNVRDEEFVGDLSSTSLQIDDVPGNVPEPRPVSPPLAEDDAPTASSMMVVLAEGFPLEPASLGDGNDDLPTDEDQTSNADSTASVAGSEPPFGHDLPPITPADTEGPGHVSFDAAVSPITAAAPLAADISMPLDVPPLTLADDRGHSDDSTGQKSGSLLPEGHPADLAFSESEADESDPHVAVVEDLLRLEDEEAGRGHDDEVEEEEGDDEDPPASRARHPTAVLNVEAARDEEVTDADDEEPTAEHEDEPIAALDEAAAADVEPEAEVSEPKTEGGTADESDEPEHEAELQPEPALEAEPEPALEPDTADEPPTTDASGSNEGEAATEAAPLDSESDEDWNGEPPRPMVGSYVMVTESKSRSPSSDARHAASDQAPTSTVVLPAATDALPKKPSRSQSHSPKKKKQSSFVPDFFSRRNRSSSKGSRSSLSPIKSPTRVPSPSKSPRQQPAAGGEDDQSLLLPIGEDAVDDLADVSPPAWAPDVFGSEASESLLVDQQPPSDPEPAGQDPDTAVLADDQADDEAESLANDDAGLPSSLIDSIPAPWTSVLQTPVKGGFMHGPLTPTHPVLPVVARAQSPEPSSHASSIDPDSPCPLPRGRTRTRRSTGRSKSRSRSRSTGRNASTTPMNLDENPFLDESSLAALGEAPSDGDNLLDQQPPEWLADADEPGITDSEGAEVSDASGVVGVEDEPTLDFADEPYLEAGEDAGDGFGAAEDIVDDNVEPAVDERELGSGSNVASSAPSEEACLDSANKDVAAPGFAGDDENGDHAGGDGSGDAEDGGDFATDTTGHDEAEQQQDAGPDEDVLELATDAANAEPAELPADSEELVAAELDNEELDEPVTSTGQDDLTSSGQDDLTTTTGLTLTDEEGSSGSEDEDEDDGDSSSSDRDDKDSDSESDHDADTALARLRGSLPSRSGSPYNLDAVDAKYLTESMFPDSAPSSPLVGQGSSSRSAQSTPSKNKSKSKKSKKSSGSRSHGRSGRGRGGKRR</sequence>
<organism evidence="2 3">
    <name type="scientific">Allomyces macrogynus (strain ATCC 38327)</name>
    <name type="common">Allomyces javanicus var. macrogynus</name>
    <dbReference type="NCBI Taxonomy" id="578462"/>
    <lineage>
        <taxon>Eukaryota</taxon>
        <taxon>Fungi</taxon>
        <taxon>Fungi incertae sedis</taxon>
        <taxon>Blastocladiomycota</taxon>
        <taxon>Blastocladiomycetes</taxon>
        <taxon>Blastocladiales</taxon>
        <taxon>Blastocladiaceae</taxon>
        <taxon>Allomyces</taxon>
    </lineage>
</organism>
<feature type="region of interest" description="Disordered" evidence="1">
    <location>
        <begin position="1122"/>
        <end position="1148"/>
    </location>
</feature>
<dbReference type="Proteomes" id="UP000054350">
    <property type="component" value="Unassembled WGS sequence"/>
</dbReference>
<name>A0A0L0SB92_ALLM3</name>
<feature type="compositionally biased region" description="Basic residues" evidence="1">
    <location>
        <begin position="2344"/>
        <end position="2372"/>
    </location>
</feature>
<keyword evidence="3" id="KW-1185">Reference proteome</keyword>
<dbReference type="OrthoDB" id="5584208at2759"/>